<dbReference type="EMBL" id="SPLM01000108">
    <property type="protein sequence ID" value="TMW60657.1"/>
    <property type="molecule type" value="Genomic_DNA"/>
</dbReference>
<sequence>MGAAKPSKKQRGKQKKAQKAKATAPVGAGRGAKPVANVKLAPASKNHVKFNEDGEAQPAGGVSVVGKKRGRGAAPAKTTKAASMDEAAEEDQQGGGKSDRSPEMIQSAKYYLEKWKTRNEPTADGEEPWKFKKMKQLWILRWMFEADVIPKSMFSLVLEYLDGIQGIARQRVLESAHEIIDAGTPDKGEEDAEEQDVAARLARRRYKRAMQVAELLS</sequence>
<keyword evidence="4" id="KW-1185">Reference proteome</keyword>
<evidence type="ECO:0000313" key="3">
    <source>
        <dbReference type="EMBL" id="TMW60657.1"/>
    </source>
</evidence>
<dbReference type="OrthoDB" id="10261563at2759"/>
<gene>
    <name evidence="3" type="ORF">Poli38472_000699</name>
</gene>
<proteinExistence type="predicted"/>
<reference evidence="3" key="1">
    <citation type="submission" date="2019-03" db="EMBL/GenBank/DDBJ databases">
        <title>Long read genome sequence of the mycoparasitic Pythium oligandrum ATCC 38472 isolated from sugarbeet rhizosphere.</title>
        <authorList>
            <person name="Gaulin E."/>
        </authorList>
    </citation>
    <scope>NUCLEOTIDE SEQUENCE</scope>
    <source>
        <strain evidence="3">ATCC 38472_TT</strain>
    </source>
</reference>
<accession>A0A8K1CEA1</accession>
<protein>
    <recommendedName>
        <fullName evidence="2">WKF domain-containing protein</fullName>
    </recommendedName>
</protein>
<organism evidence="3 4">
    <name type="scientific">Pythium oligandrum</name>
    <name type="common">Mycoparasitic fungus</name>
    <dbReference type="NCBI Taxonomy" id="41045"/>
    <lineage>
        <taxon>Eukaryota</taxon>
        <taxon>Sar</taxon>
        <taxon>Stramenopiles</taxon>
        <taxon>Oomycota</taxon>
        <taxon>Peronosporomycetes</taxon>
        <taxon>Pythiales</taxon>
        <taxon>Pythiaceae</taxon>
        <taxon>Pythium</taxon>
    </lineage>
</organism>
<evidence type="ECO:0000256" key="1">
    <source>
        <dbReference type="SAM" id="MobiDB-lite"/>
    </source>
</evidence>
<dbReference type="Pfam" id="PF10180">
    <property type="entry name" value="WKF"/>
    <property type="match status" value="1"/>
</dbReference>
<evidence type="ECO:0000259" key="2">
    <source>
        <dbReference type="Pfam" id="PF10180"/>
    </source>
</evidence>
<feature type="domain" description="WKF" evidence="2">
    <location>
        <begin position="111"/>
        <end position="179"/>
    </location>
</feature>
<feature type="region of interest" description="Disordered" evidence="1">
    <location>
        <begin position="1"/>
        <end position="103"/>
    </location>
</feature>
<dbReference type="PANTHER" id="PTHR22306">
    <property type="entry name" value="CHROMOSOME 7 OPEN READING FRAME 50"/>
    <property type="match status" value="1"/>
</dbReference>
<dbReference type="AlphaFoldDB" id="A0A8K1CEA1"/>
<dbReference type="Proteomes" id="UP000794436">
    <property type="component" value="Unassembled WGS sequence"/>
</dbReference>
<comment type="caution">
    <text evidence="3">The sequence shown here is derived from an EMBL/GenBank/DDBJ whole genome shotgun (WGS) entry which is preliminary data.</text>
</comment>
<feature type="compositionally biased region" description="Basic residues" evidence="1">
    <location>
        <begin position="1"/>
        <end position="19"/>
    </location>
</feature>
<dbReference type="PANTHER" id="PTHR22306:SF2">
    <property type="entry name" value="CHROMOSOME 7 OPEN READING FRAME 50"/>
    <property type="match status" value="1"/>
</dbReference>
<dbReference type="InterPro" id="IPR019327">
    <property type="entry name" value="WKF"/>
</dbReference>
<name>A0A8K1CEA1_PYTOL</name>
<evidence type="ECO:0000313" key="4">
    <source>
        <dbReference type="Proteomes" id="UP000794436"/>
    </source>
</evidence>